<dbReference type="EMBL" id="ML994651">
    <property type="protein sequence ID" value="KAF2181718.1"/>
    <property type="molecule type" value="Genomic_DNA"/>
</dbReference>
<dbReference type="OrthoDB" id="3798512at2759"/>
<accession>A0A6A6DU79</accession>
<evidence type="ECO:0000313" key="2">
    <source>
        <dbReference type="Proteomes" id="UP000800200"/>
    </source>
</evidence>
<protein>
    <recommendedName>
        <fullName evidence="3">MalT-like TPR region domain-containing protein</fullName>
    </recommendedName>
</protein>
<dbReference type="Proteomes" id="UP000800200">
    <property type="component" value="Unassembled WGS sequence"/>
</dbReference>
<evidence type="ECO:0008006" key="3">
    <source>
        <dbReference type="Google" id="ProtNLM"/>
    </source>
</evidence>
<dbReference type="InterPro" id="IPR011990">
    <property type="entry name" value="TPR-like_helical_dom_sf"/>
</dbReference>
<dbReference type="Gene3D" id="1.25.40.10">
    <property type="entry name" value="Tetratricopeptide repeat domain"/>
    <property type="match status" value="1"/>
</dbReference>
<sequence length="132" mass="15528">MLMAREFPAGRFENWTKCQTLLPHIESVLQCEPPDKDLLREWTEVVSNAAWYMWTKGSYKAAESMAMKAVRTRERIEGRDDPRTLTSITILALVLQYQGKYEPAEEMNRRVLDGERRRWGKSTRTRWKACTT</sequence>
<dbReference type="Pfam" id="PF13424">
    <property type="entry name" value="TPR_12"/>
    <property type="match status" value="1"/>
</dbReference>
<gene>
    <name evidence="1" type="ORF">K469DRAFT_256016</name>
</gene>
<proteinExistence type="predicted"/>
<evidence type="ECO:0000313" key="1">
    <source>
        <dbReference type="EMBL" id="KAF2181718.1"/>
    </source>
</evidence>
<keyword evidence="2" id="KW-1185">Reference proteome</keyword>
<organism evidence="1 2">
    <name type="scientific">Zopfia rhizophila CBS 207.26</name>
    <dbReference type="NCBI Taxonomy" id="1314779"/>
    <lineage>
        <taxon>Eukaryota</taxon>
        <taxon>Fungi</taxon>
        <taxon>Dikarya</taxon>
        <taxon>Ascomycota</taxon>
        <taxon>Pezizomycotina</taxon>
        <taxon>Dothideomycetes</taxon>
        <taxon>Dothideomycetes incertae sedis</taxon>
        <taxon>Zopfiaceae</taxon>
        <taxon>Zopfia</taxon>
    </lineage>
</organism>
<name>A0A6A6DU79_9PEZI</name>
<reference evidence="1" key="1">
    <citation type="journal article" date="2020" name="Stud. Mycol.">
        <title>101 Dothideomycetes genomes: a test case for predicting lifestyles and emergence of pathogens.</title>
        <authorList>
            <person name="Haridas S."/>
            <person name="Albert R."/>
            <person name="Binder M."/>
            <person name="Bloem J."/>
            <person name="Labutti K."/>
            <person name="Salamov A."/>
            <person name="Andreopoulos B."/>
            <person name="Baker S."/>
            <person name="Barry K."/>
            <person name="Bills G."/>
            <person name="Bluhm B."/>
            <person name="Cannon C."/>
            <person name="Castanera R."/>
            <person name="Culley D."/>
            <person name="Daum C."/>
            <person name="Ezra D."/>
            <person name="Gonzalez J."/>
            <person name="Henrissat B."/>
            <person name="Kuo A."/>
            <person name="Liang C."/>
            <person name="Lipzen A."/>
            <person name="Lutzoni F."/>
            <person name="Magnuson J."/>
            <person name="Mondo S."/>
            <person name="Nolan M."/>
            <person name="Ohm R."/>
            <person name="Pangilinan J."/>
            <person name="Park H.-J."/>
            <person name="Ramirez L."/>
            <person name="Alfaro M."/>
            <person name="Sun H."/>
            <person name="Tritt A."/>
            <person name="Yoshinaga Y."/>
            <person name="Zwiers L.-H."/>
            <person name="Turgeon B."/>
            <person name="Goodwin S."/>
            <person name="Spatafora J."/>
            <person name="Crous P."/>
            <person name="Grigoriev I."/>
        </authorList>
    </citation>
    <scope>NUCLEOTIDE SEQUENCE</scope>
    <source>
        <strain evidence="1">CBS 207.26</strain>
    </source>
</reference>
<dbReference type="AlphaFoldDB" id="A0A6A6DU79"/>
<dbReference type="SUPFAM" id="SSF48452">
    <property type="entry name" value="TPR-like"/>
    <property type="match status" value="1"/>
</dbReference>